<dbReference type="Pfam" id="PF00249">
    <property type="entry name" value="Myb_DNA-binding"/>
    <property type="match status" value="1"/>
</dbReference>
<feature type="compositionally biased region" description="Polar residues" evidence="4">
    <location>
        <begin position="101"/>
        <end position="112"/>
    </location>
</feature>
<protein>
    <submittedName>
        <fullName evidence="7">Uncharacterized protein</fullName>
    </submittedName>
</protein>
<dbReference type="GO" id="GO:0000978">
    <property type="term" value="F:RNA polymerase II cis-regulatory region sequence-specific DNA binding"/>
    <property type="evidence" value="ECO:0007669"/>
    <property type="project" value="TreeGrafter"/>
</dbReference>
<dbReference type="EMBL" id="JAUTXT010000077">
    <property type="protein sequence ID" value="KAK3669636.1"/>
    <property type="molecule type" value="Genomic_DNA"/>
</dbReference>
<name>A0AAE0WF20_9PEZI</name>
<feature type="compositionally biased region" description="Polar residues" evidence="4">
    <location>
        <begin position="42"/>
        <end position="59"/>
    </location>
</feature>
<dbReference type="InterPro" id="IPR009057">
    <property type="entry name" value="Homeodomain-like_sf"/>
</dbReference>
<feature type="compositionally biased region" description="Polar residues" evidence="4">
    <location>
        <begin position="1"/>
        <end position="10"/>
    </location>
</feature>
<accession>A0AAE0WF20</accession>
<feature type="compositionally biased region" description="Basic residues" evidence="4">
    <location>
        <begin position="78"/>
        <end position="90"/>
    </location>
</feature>
<dbReference type="GO" id="GO:0005634">
    <property type="term" value="C:nucleus"/>
    <property type="evidence" value="ECO:0007669"/>
    <property type="project" value="UniProtKB-SubCell"/>
</dbReference>
<reference evidence="7" key="1">
    <citation type="submission" date="2023-07" db="EMBL/GenBank/DDBJ databases">
        <title>Black Yeasts Isolated from many extreme environments.</title>
        <authorList>
            <person name="Coleine C."/>
            <person name="Stajich J.E."/>
            <person name="Selbmann L."/>
        </authorList>
    </citation>
    <scope>NUCLEOTIDE SEQUENCE</scope>
    <source>
        <strain evidence="7">CCFEE 5485</strain>
    </source>
</reference>
<evidence type="ECO:0000256" key="4">
    <source>
        <dbReference type="SAM" id="MobiDB-lite"/>
    </source>
</evidence>
<evidence type="ECO:0000256" key="3">
    <source>
        <dbReference type="ARBA" id="ARBA00023242"/>
    </source>
</evidence>
<evidence type="ECO:0000256" key="2">
    <source>
        <dbReference type="ARBA" id="ARBA00023125"/>
    </source>
</evidence>
<feature type="compositionally biased region" description="Acidic residues" evidence="4">
    <location>
        <begin position="918"/>
        <end position="929"/>
    </location>
</feature>
<dbReference type="InterPro" id="IPR051651">
    <property type="entry name" value="DMTF1_DNA-bind_reg"/>
</dbReference>
<evidence type="ECO:0000259" key="5">
    <source>
        <dbReference type="PROSITE" id="PS50090"/>
    </source>
</evidence>
<evidence type="ECO:0000256" key="1">
    <source>
        <dbReference type="ARBA" id="ARBA00004123"/>
    </source>
</evidence>
<dbReference type="CDD" id="cd00167">
    <property type="entry name" value="SANT"/>
    <property type="match status" value="1"/>
</dbReference>
<dbReference type="Gene3D" id="1.10.10.60">
    <property type="entry name" value="Homeodomain-like"/>
    <property type="match status" value="2"/>
</dbReference>
<dbReference type="SMART" id="SM00717">
    <property type="entry name" value="SANT"/>
    <property type="match status" value="2"/>
</dbReference>
<feature type="region of interest" description="Disordered" evidence="4">
    <location>
        <begin position="431"/>
        <end position="458"/>
    </location>
</feature>
<dbReference type="PANTHER" id="PTHR46380:SF2">
    <property type="entry name" value="CYCLIN-D-BINDING MYB-LIKE TRANSCRIPTION FACTOR 1"/>
    <property type="match status" value="1"/>
</dbReference>
<comment type="subcellular location">
    <subcellularLocation>
        <location evidence="1">Nucleus</location>
    </subcellularLocation>
</comment>
<feature type="domain" description="Myb-like" evidence="5">
    <location>
        <begin position="641"/>
        <end position="715"/>
    </location>
</feature>
<feature type="compositionally biased region" description="Basic and acidic residues" evidence="4">
    <location>
        <begin position="64"/>
        <end position="77"/>
    </location>
</feature>
<evidence type="ECO:0000313" key="7">
    <source>
        <dbReference type="EMBL" id="KAK3669636.1"/>
    </source>
</evidence>
<feature type="region of interest" description="Disordered" evidence="4">
    <location>
        <begin position="471"/>
        <end position="498"/>
    </location>
</feature>
<gene>
    <name evidence="7" type="ORF">LTR78_010511</name>
</gene>
<feature type="region of interest" description="Disordered" evidence="4">
    <location>
        <begin position="164"/>
        <end position="235"/>
    </location>
</feature>
<proteinExistence type="predicted"/>
<sequence>MGQTSSQLLASTHHAEDTRPSRTEMQYSRAGSPLESEINVMNPRSKSIIGTSPMMSPKTTQKRKRDDEHGAKDVDVPKKKKMRKIRKGSGRPRDPSLLKKSVTTADGVQQSDGVGLEVHTNVEQGLSRPDLGGTNADVVNKNVEARIEDTMVRVNVRPWEVEEKHDLKKAKKRREKKDGTQAEQSAHPDGHRISLVGQRGPRSRRQSRAGSFSRPNDSERYRPSNDPAAQLSSGDIYGDGQQLAVSCVDPDMQKNLPEPHAAVDPPVVNRYDTGNHEENIASADEVLAELEMLIKELRHLTRKKIPDKHVRLSLMHRSLTCIGDYLYTWLAQDDDMISHIWEQIAQTAWPRHNGPQTTGESLLRVYREQTKDDEGLRVRRTPQGEGDRVAKLIREEIEQHERPPSGSPAVLPQAVPSLIPQCPATDMRVVEPRPAMTPPGSNPKDNTLREPSGSFNEGVRGVAGWVEAHDEGAADPNIASPRRERAQKTAPPDNKPAVVDLNIGRALPVTLPHPLESGPSSGLFSAAEKAVADDVFDYVCQRNQFDLFEFRASTIDWRNVAPEFKVELAAALPKRTSRALRKFAMRRYRPKKDGAFDKEEDERLVNAVAEYGQHWQDVADIVGDRTADQCRDRYRLILQYGDDRAVGPWSQEEEATLVTIVHEVMEQIRQANIDKGDIVNEDSEVQRMINWETVATKMSSRRSRKRCSEKWTQLVARNHGQLPIAQTATAAAQAPIAEYDGHSKKQRAVNKKYDMFAIGDVYDVLEEIASALEDRSKVYSHESTVWAIITSKNQESRFTGPLRRKAYHDALETYGQKGKISKQTTIAGKAAAMIAYLDGYAKRKKIEQFERAYMPEKRKPKAKPQARPAMPTASLPASPVVRQAPERVKPSSGLRRSEAAPRSGRNKRPQFLSAEKVEDSDAEAEDDEVVDAKPALLDNPDADYTEAERKNIDEDNDMNEDNDRDDGADQQILAIDPPAHENAKVPVIPETQQEQAVAGAQAAPSALDDAVTVSSLNSRWNRRVARPSLGADEFMARCRRAGRRQHAAYTAT</sequence>
<organism evidence="7 8">
    <name type="scientific">Recurvomyces mirabilis</name>
    <dbReference type="NCBI Taxonomy" id="574656"/>
    <lineage>
        <taxon>Eukaryota</taxon>
        <taxon>Fungi</taxon>
        <taxon>Dikarya</taxon>
        <taxon>Ascomycota</taxon>
        <taxon>Pezizomycotina</taxon>
        <taxon>Dothideomycetes</taxon>
        <taxon>Dothideomycetidae</taxon>
        <taxon>Mycosphaerellales</taxon>
        <taxon>Teratosphaeriaceae</taxon>
        <taxon>Recurvomyces</taxon>
    </lineage>
</organism>
<feature type="region of interest" description="Disordered" evidence="4">
    <location>
        <begin position="852"/>
        <end position="966"/>
    </location>
</feature>
<dbReference type="SUPFAM" id="SSF46689">
    <property type="entry name" value="Homeodomain-like"/>
    <property type="match status" value="1"/>
</dbReference>
<evidence type="ECO:0000259" key="6">
    <source>
        <dbReference type="PROSITE" id="PS51294"/>
    </source>
</evidence>
<comment type="caution">
    <text evidence="7">The sequence shown here is derived from an EMBL/GenBank/DDBJ whole genome shotgun (WGS) entry which is preliminary data.</text>
</comment>
<dbReference type="GO" id="GO:0000981">
    <property type="term" value="F:DNA-binding transcription factor activity, RNA polymerase II-specific"/>
    <property type="evidence" value="ECO:0007669"/>
    <property type="project" value="TreeGrafter"/>
</dbReference>
<feature type="compositionally biased region" description="Basic and acidic residues" evidence="4">
    <location>
        <begin position="884"/>
        <end position="899"/>
    </location>
</feature>
<feature type="compositionally biased region" description="Basic and acidic residues" evidence="4">
    <location>
        <begin position="13"/>
        <end position="22"/>
    </location>
</feature>
<feature type="compositionally biased region" description="Acidic residues" evidence="4">
    <location>
        <begin position="954"/>
        <end position="966"/>
    </location>
</feature>
<keyword evidence="3" id="KW-0539">Nucleus</keyword>
<feature type="region of interest" description="Disordered" evidence="4">
    <location>
        <begin position="1"/>
        <end position="115"/>
    </location>
</feature>
<dbReference type="AlphaFoldDB" id="A0AAE0WF20"/>
<keyword evidence="2" id="KW-0238">DNA-binding</keyword>
<feature type="domain" description="HTH myb-type" evidence="6">
    <location>
        <begin position="591"/>
        <end position="642"/>
    </location>
</feature>
<dbReference type="InterPro" id="IPR001005">
    <property type="entry name" value="SANT/Myb"/>
</dbReference>
<feature type="compositionally biased region" description="Basic and acidic residues" evidence="4">
    <location>
        <begin position="176"/>
        <end position="192"/>
    </location>
</feature>
<keyword evidence="8" id="KW-1185">Reference proteome</keyword>
<evidence type="ECO:0000313" key="8">
    <source>
        <dbReference type="Proteomes" id="UP001274830"/>
    </source>
</evidence>
<feature type="domain" description="Myb-like" evidence="5">
    <location>
        <begin position="588"/>
        <end position="638"/>
    </location>
</feature>
<dbReference type="InterPro" id="IPR017930">
    <property type="entry name" value="Myb_dom"/>
</dbReference>
<dbReference type="PROSITE" id="PS50090">
    <property type="entry name" value="MYB_LIKE"/>
    <property type="match status" value="2"/>
</dbReference>
<dbReference type="PANTHER" id="PTHR46380">
    <property type="entry name" value="CYCLIN-D-BINDING MYB-LIKE TRANSCRIPTION FACTOR 1"/>
    <property type="match status" value="1"/>
</dbReference>
<dbReference type="Proteomes" id="UP001274830">
    <property type="component" value="Unassembled WGS sequence"/>
</dbReference>
<dbReference type="PROSITE" id="PS51294">
    <property type="entry name" value="HTH_MYB"/>
    <property type="match status" value="1"/>
</dbReference>